<reference evidence="1 2" key="1">
    <citation type="submission" date="2016-10" db="EMBL/GenBank/DDBJ databases">
        <authorList>
            <person name="de Groot N.N."/>
        </authorList>
    </citation>
    <scope>NUCLEOTIDE SEQUENCE [LARGE SCALE GENOMIC DNA]</scope>
    <source>
        <strain evidence="1 2">DSM 25186</strain>
    </source>
</reference>
<dbReference type="EMBL" id="FNFO01000001">
    <property type="protein sequence ID" value="SDJ96112.1"/>
    <property type="molecule type" value="Genomic_DNA"/>
</dbReference>
<protein>
    <submittedName>
        <fullName evidence="1">Uncharacterized protein</fullName>
    </submittedName>
</protein>
<dbReference type="STRING" id="1075417.SAMN05421823_101529"/>
<evidence type="ECO:0000313" key="2">
    <source>
        <dbReference type="Proteomes" id="UP000198510"/>
    </source>
</evidence>
<name>A0A1G8Y015_9BACT</name>
<sequence>MQPLNKGFDPVEIESLKQEIRRNEGHLYVLNEDEPQGEEFAHFFFIGQQKGKDVIYDAVLYTLRLEHSSQVYEMAEQRAIEQFPQYKPWEFELNAQGELMVPEQLDEEVEMFKAEIMMELEEEEAVKVREHVELDTTFEYGIGLEACLNVEEITPSLIDKFIRDFNQGSLKLDDTLYSFQSEDEDEL</sequence>
<evidence type="ECO:0000313" key="1">
    <source>
        <dbReference type="EMBL" id="SDJ96112.1"/>
    </source>
</evidence>
<gene>
    <name evidence="1" type="ORF">SAMN05421823_101529</name>
</gene>
<dbReference type="OrthoDB" id="959238at2"/>
<dbReference type="Proteomes" id="UP000198510">
    <property type="component" value="Unassembled WGS sequence"/>
</dbReference>
<organism evidence="1 2">
    <name type="scientific">Catalinimonas alkaloidigena</name>
    <dbReference type="NCBI Taxonomy" id="1075417"/>
    <lineage>
        <taxon>Bacteria</taxon>
        <taxon>Pseudomonadati</taxon>
        <taxon>Bacteroidota</taxon>
        <taxon>Cytophagia</taxon>
        <taxon>Cytophagales</taxon>
        <taxon>Catalimonadaceae</taxon>
        <taxon>Catalinimonas</taxon>
    </lineage>
</organism>
<proteinExistence type="predicted"/>
<dbReference type="AlphaFoldDB" id="A0A1G8Y015"/>
<keyword evidence="2" id="KW-1185">Reference proteome</keyword>
<dbReference type="RefSeq" id="WP_089679125.1">
    <property type="nucleotide sequence ID" value="NZ_FNFO01000001.1"/>
</dbReference>
<accession>A0A1G8Y015</accession>